<dbReference type="GeneID" id="30966024"/>
<accession>A0A1D2VQQ2</accession>
<dbReference type="GO" id="GO:0006574">
    <property type="term" value="P:L-valine catabolic process"/>
    <property type="evidence" value="ECO:0007669"/>
    <property type="project" value="TreeGrafter"/>
</dbReference>
<dbReference type="EC" id="3.1.2.4" evidence="2"/>
<dbReference type="PANTHER" id="PTHR43176">
    <property type="entry name" value="3-HYDROXYISOBUTYRYL-COA HYDROLASE-RELATED"/>
    <property type="match status" value="1"/>
</dbReference>
<keyword evidence="6" id="KW-1185">Reference proteome</keyword>
<dbReference type="OrthoDB" id="1737613at2759"/>
<protein>
    <recommendedName>
        <fullName evidence="2">3-hydroxyisobutyryl-CoA hydrolase</fullName>
        <ecNumber evidence="2">3.1.2.4</ecNumber>
    </recommendedName>
</protein>
<evidence type="ECO:0000256" key="3">
    <source>
        <dbReference type="ARBA" id="ARBA00022801"/>
    </source>
</evidence>
<dbReference type="Pfam" id="PF16113">
    <property type="entry name" value="ECH_2"/>
    <property type="match status" value="1"/>
</dbReference>
<sequence length="444" mass="51207">MTKNSVQDEVLFETKNDVKIITLNRPRKLNSLNLNMCSLIFNELLRIHSDPSIKLIILQSNIPKAFCAGGDVVECCTNNLNDDILKSCELFYFEYSMNYLLTIYCYEKPIISFINGITMGGGVGLSCHTPFRIATNTTRLAMPEMFIGFFPDVGTTFLLPKLDDHLGYYLALTGEQLLGYDNLIAGTATHFIDFEKFDDVKNDLVNLSLSHYNNIDGVYNEINNVLENYSNTIPSDHKFKYSIHELKLIDQLFTRFKNDIDGLFNELESHKATNRFYQETLDILLKGDKSLLSLKLSFNLLKLGSNSNNYDALKQELISAQNIMINKNLNDFNEGVNKKLILKTNNPIWKFESIHDISKDQIDYLLKLNDNIPYPDLAHGDISIKKFDQYPYNYTLPKDDEILSKIRRFDLKNKKDIIDHLGTKKGTEWKVNYFFEKNKHESNL</sequence>
<evidence type="ECO:0000313" key="5">
    <source>
        <dbReference type="EMBL" id="ODV63932.1"/>
    </source>
</evidence>
<evidence type="ECO:0000313" key="6">
    <source>
        <dbReference type="Proteomes" id="UP000095038"/>
    </source>
</evidence>
<dbReference type="RefSeq" id="XP_020050239.1">
    <property type="nucleotide sequence ID" value="XM_020192388.1"/>
</dbReference>
<dbReference type="SUPFAM" id="SSF52096">
    <property type="entry name" value="ClpP/crotonase"/>
    <property type="match status" value="1"/>
</dbReference>
<keyword evidence="3" id="KW-0378">Hydrolase</keyword>
<evidence type="ECO:0000256" key="2">
    <source>
        <dbReference type="ARBA" id="ARBA00011915"/>
    </source>
</evidence>
<dbReference type="InterPro" id="IPR032259">
    <property type="entry name" value="HIBYL-CoA-H"/>
</dbReference>
<evidence type="ECO:0000259" key="4">
    <source>
        <dbReference type="Pfam" id="PF16113"/>
    </source>
</evidence>
<comment type="catalytic activity">
    <reaction evidence="1">
        <text>3-hydroxy-2-methylpropanoyl-CoA + H2O = 3-hydroxy-2-methylpropanoate + CoA + H(+)</text>
        <dbReference type="Rhea" id="RHEA:20888"/>
        <dbReference type="ChEBI" id="CHEBI:11805"/>
        <dbReference type="ChEBI" id="CHEBI:15377"/>
        <dbReference type="ChEBI" id="CHEBI:15378"/>
        <dbReference type="ChEBI" id="CHEBI:57287"/>
        <dbReference type="ChEBI" id="CHEBI:57340"/>
        <dbReference type="EC" id="3.1.2.4"/>
    </reaction>
</comment>
<feature type="domain" description="Enoyl-CoA hydratase/isomerase" evidence="4">
    <location>
        <begin position="19"/>
        <end position="364"/>
    </location>
</feature>
<dbReference type="PANTHER" id="PTHR43176:SF3">
    <property type="entry name" value="3-HYDROXYISOBUTYRYL-COA HYDROLASE, MITOCHONDRIAL"/>
    <property type="match status" value="1"/>
</dbReference>
<dbReference type="AlphaFoldDB" id="A0A1D2VQQ2"/>
<dbReference type="EMBL" id="KV454475">
    <property type="protein sequence ID" value="ODV63932.1"/>
    <property type="molecule type" value="Genomic_DNA"/>
</dbReference>
<gene>
    <name evidence="5" type="ORF">ASCRUDRAFT_73668</name>
</gene>
<proteinExistence type="predicted"/>
<reference evidence="6" key="1">
    <citation type="submission" date="2016-05" db="EMBL/GenBank/DDBJ databases">
        <title>Comparative genomics of biotechnologically important yeasts.</title>
        <authorList>
            <consortium name="DOE Joint Genome Institute"/>
            <person name="Riley R."/>
            <person name="Haridas S."/>
            <person name="Wolfe K.H."/>
            <person name="Lopes M.R."/>
            <person name="Hittinger C.T."/>
            <person name="Goker M."/>
            <person name="Salamov A."/>
            <person name="Wisecaver J."/>
            <person name="Long T.M."/>
            <person name="Aerts A.L."/>
            <person name="Barry K."/>
            <person name="Choi C."/>
            <person name="Clum A."/>
            <person name="Coughlan A.Y."/>
            <person name="Deshpande S."/>
            <person name="Douglass A.P."/>
            <person name="Hanson S.J."/>
            <person name="Klenk H.-P."/>
            <person name="Labutti K."/>
            <person name="Lapidus A."/>
            <person name="Lindquist E."/>
            <person name="Lipzen A."/>
            <person name="Meier-Kolthoff J.P."/>
            <person name="Ohm R.A."/>
            <person name="Otillar R.P."/>
            <person name="Pangilinan J."/>
            <person name="Peng Y."/>
            <person name="Rokas A."/>
            <person name="Rosa C.A."/>
            <person name="Scheuner C."/>
            <person name="Sibirny A.A."/>
            <person name="Slot J.C."/>
            <person name="Stielow J.B."/>
            <person name="Sun H."/>
            <person name="Kurtzman C.P."/>
            <person name="Blackwell M."/>
            <person name="Grigoriev I.V."/>
            <person name="Jeffries T.W."/>
        </authorList>
    </citation>
    <scope>NUCLEOTIDE SEQUENCE [LARGE SCALE GENOMIC DNA]</scope>
    <source>
        <strain evidence="6">DSM 1968</strain>
    </source>
</reference>
<dbReference type="FunCoup" id="A0A1D2VQQ2">
    <property type="interactions" value="728"/>
</dbReference>
<dbReference type="InterPro" id="IPR029045">
    <property type="entry name" value="ClpP/crotonase-like_dom_sf"/>
</dbReference>
<dbReference type="InterPro" id="IPR045004">
    <property type="entry name" value="ECH_dom"/>
</dbReference>
<organism evidence="5 6">
    <name type="scientific">Ascoidea rubescens DSM 1968</name>
    <dbReference type="NCBI Taxonomy" id="1344418"/>
    <lineage>
        <taxon>Eukaryota</taxon>
        <taxon>Fungi</taxon>
        <taxon>Dikarya</taxon>
        <taxon>Ascomycota</taxon>
        <taxon>Saccharomycotina</taxon>
        <taxon>Saccharomycetes</taxon>
        <taxon>Ascoideaceae</taxon>
        <taxon>Ascoidea</taxon>
    </lineage>
</organism>
<dbReference type="GO" id="GO:0005739">
    <property type="term" value="C:mitochondrion"/>
    <property type="evidence" value="ECO:0007669"/>
    <property type="project" value="TreeGrafter"/>
</dbReference>
<dbReference type="GO" id="GO:0003860">
    <property type="term" value="F:3-hydroxyisobutyryl-CoA hydrolase activity"/>
    <property type="evidence" value="ECO:0007669"/>
    <property type="project" value="UniProtKB-EC"/>
</dbReference>
<dbReference type="InParanoid" id="A0A1D2VQQ2"/>
<dbReference type="CDD" id="cd06558">
    <property type="entry name" value="crotonase-like"/>
    <property type="match status" value="1"/>
</dbReference>
<dbReference type="Gene3D" id="3.90.226.10">
    <property type="entry name" value="2-enoyl-CoA Hydratase, Chain A, domain 1"/>
    <property type="match status" value="1"/>
</dbReference>
<dbReference type="Proteomes" id="UP000095038">
    <property type="component" value="Unassembled WGS sequence"/>
</dbReference>
<dbReference type="STRING" id="1344418.A0A1D2VQQ2"/>
<name>A0A1D2VQQ2_9ASCO</name>
<evidence type="ECO:0000256" key="1">
    <source>
        <dbReference type="ARBA" id="ARBA00001709"/>
    </source>
</evidence>